<evidence type="ECO:0000256" key="7">
    <source>
        <dbReference type="ARBA" id="ARBA00022737"/>
    </source>
</evidence>
<evidence type="ECO:0000256" key="3">
    <source>
        <dbReference type="ARBA" id="ARBA00022450"/>
    </source>
</evidence>
<feature type="region of interest" description="Disordered" evidence="9">
    <location>
        <begin position="147"/>
        <end position="174"/>
    </location>
</feature>
<keyword evidence="3" id="KW-0596">Phosphopantetheine</keyword>
<dbReference type="Proteomes" id="UP000596857">
    <property type="component" value="Unassembled WGS sequence"/>
</dbReference>
<feature type="active site" description="Proton acceptor; for dehydratase activity" evidence="8">
    <location>
        <position position="973"/>
    </location>
</feature>
<comment type="subcellular location">
    <subcellularLocation>
        <location evidence="1">Cytoplasm</location>
    </subcellularLocation>
</comment>
<dbReference type="InterPro" id="IPR032821">
    <property type="entry name" value="PKS_assoc"/>
</dbReference>
<reference evidence="13 14" key="1">
    <citation type="submission" date="2019-10" db="EMBL/GenBank/DDBJ databases">
        <title>Description of Paenibacillus terricola sp. nov.</title>
        <authorList>
            <person name="Carlier A."/>
            <person name="Qi S."/>
        </authorList>
    </citation>
    <scope>NUCLEOTIDE SEQUENCE [LARGE SCALE GENOMIC DNA]</scope>
    <source>
        <strain evidence="13 14">LMG 31459</strain>
    </source>
</reference>
<evidence type="ECO:0000256" key="6">
    <source>
        <dbReference type="ARBA" id="ARBA00022679"/>
    </source>
</evidence>
<evidence type="ECO:0000313" key="13">
    <source>
        <dbReference type="EMBL" id="NOU77413.1"/>
    </source>
</evidence>
<dbReference type="InterPro" id="IPR020806">
    <property type="entry name" value="PKS_PP-bd"/>
</dbReference>
<dbReference type="InterPro" id="IPR049900">
    <property type="entry name" value="PKS_mFAS_DH"/>
</dbReference>
<evidence type="ECO:0000256" key="4">
    <source>
        <dbReference type="ARBA" id="ARBA00022490"/>
    </source>
</evidence>
<evidence type="ECO:0000256" key="1">
    <source>
        <dbReference type="ARBA" id="ARBA00004496"/>
    </source>
</evidence>
<feature type="region of interest" description="N-terminal hotdog fold" evidence="8">
    <location>
        <begin position="940"/>
        <end position="1065"/>
    </location>
</feature>
<dbReference type="PANTHER" id="PTHR43775">
    <property type="entry name" value="FATTY ACID SYNTHASE"/>
    <property type="match status" value="1"/>
</dbReference>
<feature type="domain" description="Carrier" evidence="10">
    <location>
        <begin position="60"/>
        <end position="133"/>
    </location>
</feature>
<dbReference type="Gene3D" id="3.30.70.3290">
    <property type="match status" value="1"/>
</dbReference>
<gene>
    <name evidence="13" type="ORF">GC101_00815</name>
</gene>
<keyword evidence="7" id="KW-0677">Repeat</keyword>
<evidence type="ECO:0000259" key="12">
    <source>
        <dbReference type="PROSITE" id="PS52019"/>
    </source>
</evidence>
<dbReference type="SMART" id="SM00826">
    <property type="entry name" value="PKS_DH"/>
    <property type="match status" value="1"/>
</dbReference>
<feature type="compositionally biased region" description="Low complexity" evidence="9">
    <location>
        <begin position="152"/>
        <end position="164"/>
    </location>
</feature>
<dbReference type="Pfam" id="PF14765">
    <property type="entry name" value="PS-DH"/>
    <property type="match status" value="1"/>
</dbReference>
<dbReference type="InterPro" id="IPR050091">
    <property type="entry name" value="PKS_NRPS_Biosynth_Enz"/>
</dbReference>
<proteinExistence type="predicted"/>
<name>A0ABX1Y8Z9_9BACL</name>
<evidence type="ECO:0000259" key="11">
    <source>
        <dbReference type="PROSITE" id="PS52004"/>
    </source>
</evidence>
<feature type="region of interest" description="C-terminal hotdog fold" evidence="8">
    <location>
        <begin position="1083"/>
        <end position="1228"/>
    </location>
</feature>
<dbReference type="InterPro" id="IPR036736">
    <property type="entry name" value="ACP-like_sf"/>
</dbReference>
<sequence length="1269" mass="138690">MSDANLEMGRILEQIKRGEIDPEQGYTLIRQLKSQPAVQADTKRTTGSKADAQGGQGLHDYAVQYLKGLLSQVIGLETDRINAGQSLEEYGVDSVAIMEINSLLDKDFPNLPKTLMFEYGNLAELAGYFVQNQRALLEGQAGYRQTRENHQAAKPAVPAADLAPVQKKSEEPSKKYRTFVTPGKSRDQAVEQAHPAKDEGIAIIGISGAFPGARNLDEFWNNLKNGVDCISEIPPQRWDHSRFYDPEKGKKGKVYSKWGGFIDEYNCFDPLFFQLTPRDAEQLDPQERLFLESAHSAIEDGGYTRQSLWNSKTGVFVGVMYGHYQLYGAEETAKGNTLTLSSSYASIANRVSYFFNWNGPSIALDTMCSSSLTALHLACESIYRGDSEIAIAGGVNVTIHPDKYLFLCNQRFASSEGKCRAFGSGGDGYVPGEGVGALLLKPLAKAMEDGDNIYGVIRGTSINHGGKTNGYTVPNPNAQSNIIAEALRKSGVHPRHISYMEAHGTGTALGDPIEISGLTKAFRTRTADNQYCAIGSVKSNVGHLESAAGVVSIIKVLLQMKHRQLVPSLHSEVLNPNINFAETPFYVQRRLEEWKPAVIEEGGVSRERPRYAAVSSFGAGGTNVHVILEEYMGKPESVLSAPHIDHGRGPYIFILSAKNKERLNAYAKHVLDYIDLHTVWQGNAPEEISSTALRKYVIADITACFLQSALLPAYISAQEAIEEYGLSKEELMGAADALYEAYPVRLPMGLLTGSATIEGIAGHLLEQLGSAAIAARHGLGAGTAESTEDVESSIDTNRTATYDFRLEELIYTLQVGREPMEERLAIVVSGTQELREKLSQFLAGSRKVSEVYAGNISSGSEIRDVFTESEEGEAFLLSLVQSGKLSQLCRLWVSGVSFNWQLLYAQSKPGRISLPTYPFDRTRYWYNSTEAAAAVYSSKPAALAAVIDSNESVFEEQCYKKSLSAADAYLRDHVVQGRMVLPGVVYLEMAWRAGVLSSREWKVQSVTDVKWRRTLELPADKDVQDIFVGLVAQEDGIGASIYSLNGNGQRVLHCTCTVNYADGEAEAADADAVDIPHILQTASHTLYREDCYELFSAHGMKYGPNLRTIEAVYTGDHGTLSKLTLPVHTQMPLQEYILHPGFADGAMQTALYSVLSGQRQNGTFVPFALQTVEVYRPLTPVSYCLVAPAAYAKEQDMQFDLLLLDSSGLPAVRFSCLSGRDLTSSAQNTRAADAESAALAGTALLDEMLTKLLNGEAGVDEVERMLGGI</sequence>
<dbReference type="InterPro" id="IPR054514">
    <property type="entry name" value="RhiE-like_linker"/>
</dbReference>
<keyword evidence="4" id="KW-0963">Cytoplasm</keyword>
<dbReference type="SMART" id="SM00823">
    <property type="entry name" value="PKS_PP"/>
    <property type="match status" value="1"/>
</dbReference>
<dbReference type="Pfam" id="PF00550">
    <property type="entry name" value="PP-binding"/>
    <property type="match status" value="1"/>
</dbReference>
<keyword evidence="14" id="KW-1185">Reference proteome</keyword>
<dbReference type="SMART" id="SM00825">
    <property type="entry name" value="PKS_KS"/>
    <property type="match status" value="1"/>
</dbReference>
<dbReference type="InterPro" id="IPR049552">
    <property type="entry name" value="PKS_DH_N"/>
</dbReference>
<dbReference type="Gene3D" id="1.10.1200.10">
    <property type="entry name" value="ACP-like"/>
    <property type="match status" value="1"/>
</dbReference>
<dbReference type="Pfam" id="PF02801">
    <property type="entry name" value="Ketoacyl-synt_C"/>
    <property type="match status" value="1"/>
</dbReference>
<dbReference type="SUPFAM" id="SSF47336">
    <property type="entry name" value="ACP-like"/>
    <property type="match status" value="1"/>
</dbReference>
<dbReference type="SUPFAM" id="SSF53901">
    <property type="entry name" value="Thiolase-like"/>
    <property type="match status" value="1"/>
</dbReference>
<feature type="domain" description="PKS/mFAS DH" evidence="12">
    <location>
        <begin position="940"/>
        <end position="1228"/>
    </location>
</feature>
<dbReference type="Gene3D" id="3.10.129.110">
    <property type="entry name" value="Polyketide synthase dehydratase"/>
    <property type="match status" value="1"/>
</dbReference>
<dbReference type="InterPro" id="IPR020807">
    <property type="entry name" value="PKS_DH"/>
</dbReference>
<dbReference type="InterPro" id="IPR049551">
    <property type="entry name" value="PKS_DH_C"/>
</dbReference>
<dbReference type="CDD" id="cd00833">
    <property type="entry name" value="PKS"/>
    <property type="match status" value="1"/>
</dbReference>
<dbReference type="EMBL" id="WHOB01000012">
    <property type="protein sequence ID" value="NOU77413.1"/>
    <property type="molecule type" value="Genomic_DNA"/>
</dbReference>
<evidence type="ECO:0000259" key="10">
    <source>
        <dbReference type="PROSITE" id="PS50075"/>
    </source>
</evidence>
<feature type="active site" description="Proton donor; for dehydratase activity" evidence="8">
    <location>
        <position position="1144"/>
    </location>
</feature>
<feature type="domain" description="Ketosynthase family 3 (KS3)" evidence="11">
    <location>
        <begin position="198"/>
        <end position="630"/>
    </location>
</feature>
<dbReference type="PROSITE" id="PS50075">
    <property type="entry name" value="CARRIER"/>
    <property type="match status" value="1"/>
</dbReference>
<organism evidence="13 14">
    <name type="scientific">Paenibacillus phytohabitans</name>
    <dbReference type="NCBI Taxonomy" id="2654978"/>
    <lineage>
        <taxon>Bacteria</taxon>
        <taxon>Bacillati</taxon>
        <taxon>Bacillota</taxon>
        <taxon>Bacilli</taxon>
        <taxon>Bacillales</taxon>
        <taxon>Paenibacillaceae</taxon>
        <taxon>Paenibacillus</taxon>
    </lineage>
</organism>
<dbReference type="Pfam" id="PF21089">
    <property type="entry name" value="PKS_DH_N"/>
    <property type="match status" value="1"/>
</dbReference>
<dbReference type="Pfam" id="PF00109">
    <property type="entry name" value="ketoacyl-synt"/>
    <property type="match status" value="1"/>
</dbReference>
<comment type="caution">
    <text evidence="13">The sequence shown here is derived from an EMBL/GenBank/DDBJ whole genome shotgun (WGS) entry which is preliminary data.</text>
</comment>
<dbReference type="Gene3D" id="3.40.47.10">
    <property type="match status" value="1"/>
</dbReference>
<protein>
    <recommendedName>
        <fullName evidence="15">Carrier domain-containing protein</fullName>
    </recommendedName>
</protein>
<comment type="pathway">
    <text evidence="2">Antibiotic biosynthesis.</text>
</comment>
<dbReference type="InterPro" id="IPR009081">
    <property type="entry name" value="PP-bd_ACP"/>
</dbReference>
<dbReference type="Pfam" id="PF22336">
    <property type="entry name" value="RhiE-like_linker"/>
    <property type="match status" value="1"/>
</dbReference>
<dbReference type="InterPro" id="IPR016039">
    <property type="entry name" value="Thiolase-like"/>
</dbReference>
<keyword evidence="5" id="KW-0597">Phosphoprotein</keyword>
<dbReference type="Pfam" id="PF16197">
    <property type="entry name" value="KAsynt_C_assoc"/>
    <property type="match status" value="1"/>
</dbReference>
<evidence type="ECO:0000256" key="5">
    <source>
        <dbReference type="ARBA" id="ARBA00022553"/>
    </source>
</evidence>
<dbReference type="PROSITE" id="PS52004">
    <property type="entry name" value="KS3_2"/>
    <property type="match status" value="1"/>
</dbReference>
<dbReference type="InterPro" id="IPR014031">
    <property type="entry name" value="Ketoacyl_synth_C"/>
</dbReference>
<dbReference type="PROSITE" id="PS52019">
    <property type="entry name" value="PKS_MFAS_DH"/>
    <property type="match status" value="1"/>
</dbReference>
<evidence type="ECO:0000256" key="9">
    <source>
        <dbReference type="SAM" id="MobiDB-lite"/>
    </source>
</evidence>
<evidence type="ECO:0000313" key="14">
    <source>
        <dbReference type="Proteomes" id="UP000596857"/>
    </source>
</evidence>
<keyword evidence="6" id="KW-0808">Transferase</keyword>
<evidence type="ECO:0000256" key="8">
    <source>
        <dbReference type="PROSITE-ProRule" id="PRU01363"/>
    </source>
</evidence>
<evidence type="ECO:0008006" key="15">
    <source>
        <dbReference type="Google" id="ProtNLM"/>
    </source>
</evidence>
<evidence type="ECO:0000256" key="2">
    <source>
        <dbReference type="ARBA" id="ARBA00004792"/>
    </source>
</evidence>
<dbReference type="InterPro" id="IPR020841">
    <property type="entry name" value="PKS_Beta-ketoAc_synthase_dom"/>
</dbReference>
<dbReference type="PANTHER" id="PTHR43775:SF37">
    <property type="entry name" value="SI:DKEY-61P9.11"/>
    <property type="match status" value="1"/>
</dbReference>
<accession>A0ABX1Y8Z9</accession>
<dbReference type="InterPro" id="IPR014030">
    <property type="entry name" value="Ketoacyl_synth_N"/>
</dbReference>
<dbReference type="InterPro" id="IPR042104">
    <property type="entry name" value="PKS_dehydratase_sf"/>
</dbReference>
<dbReference type="RefSeq" id="WP_171715712.1">
    <property type="nucleotide sequence ID" value="NZ_WHOB01000012.1"/>
</dbReference>